<comment type="similarity">
    <text evidence="1">Belongs to the guanylate kinase family.</text>
</comment>
<organism evidence="5 6">
    <name type="scientific">Tetradesmus obliquus</name>
    <name type="common">Green alga</name>
    <name type="synonym">Acutodesmus obliquus</name>
    <dbReference type="NCBI Taxonomy" id="3088"/>
    <lineage>
        <taxon>Eukaryota</taxon>
        <taxon>Viridiplantae</taxon>
        <taxon>Chlorophyta</taxon>
        <taxon>core chlorophytes</taxon>
        <taxon>Chlorophyceae</taxon>
        <taxon>CS clade</taxon>
        <taxon>Sphaeropleales</taxon>
        <taxon>Scenedesmaceae</taxon>
        <taxon>Tetradesmus</taxon>
    </lineage>
</organism>
<evidence type="ECO:0000313" key="5">
    <source>
        <dbReference type="EMBL" id="SZX72181.1"/>
    </source>
</evidence>
<evidence type="ECO:0000256" key="3">
    <source>
        <dbReference type="ARBA" id="ARBA00022777"/>
    </source>
</evidence>
<name>A0A383W3Y2_TETOB</name>
<accession>A0A383W3Y2</accession>
<evidence type="ECO:0000313" key="6">
    <source>
        <dbReference type="Proteomes" id="UP000256970"/>
    </source>
</evidence>
<dbReference type="PANTHER" id="PTHR23117:SF13">
    <property type="entry name" value="GUANYLATE KINASE"/>
    <property type="match status" value="1"/>
</dbReference>
<dbReference type="InterPro" id="IPR008145">
    <property type="entry name" value="GK/Ca_channel_bsu"/>
</dbReference>
<dbReference type="GO" id="GO:0004385">
    <property type="term" value="F:GMP kinase activity"/>
    <property type="evidence" value="ECO:0007669"/>
    <property type="project" value="TreeGrafter"/>
</dbReference>
<proteinExistence type="inferred from homology"/>
<keyword evidence="3" id="KW-0418">Kinase</keyword>
<reference evidence="5 6" key="1">
    <citation type="submission" date="2016-10" db="EMBL/GenBank/DDBJ databases">
        <authorList>
            <person name="Cai Z."/>
        </authorList>
    </citation>
    <scope>NUCLEOTIDE SEQUENCE [LARGE SCALE GENOMIC DNA]</scope>
</reference>
<dbReference type="CDD" id="cd00071">
    <property type="entry name" value="GMPK"/>
    <property type="match status" value="1"/>
</dbReference>
<dbReference type="STRING" id="3088.A0A383W3Y2"/>
<dbReference type="PROSITE" id="PS50052">
    <property type="entry name" value="GUANYLATE_KINASE_2"/>
    <property type="match status" value="1"/>
</dbReference>
<evidence type="ECO:0000256" key="1">
    <source>
        <dbReference type="ARBA" id="ARBA00005790"/>
    </source>
</evidence>
<dbReference type="GO" id="GO:0005829">
    <property type="term" value="C:cytosol"/>
    <property type="evidence" value="ECO:0007669"/>
    <property type="project" value="TreeGrafter"/>
</dbReference>
<feature type="domain" description="Guanylate kinase-like" evidence="4">
    <location>
        <begin position="93"/>
        <end position="494"/>
    </location>
</feature>
<gene>
    <name evidence="5" type="ORF">BQ4739_LOCUS12373</name>
</gene>
<dbReference type="InterPro" id="IPR008144">
    <property type="entry name" value="Guanylate_kin-like_dom"/>
</dbReference>
<dbReference type="SUPFAM" id="SSF52540">
    <property type="entry name" value="P-loop containing nucleoside triphosphate hydrolases"/>
    <property type="match status" value="2"/>
</dbReference>
<sequence length="505" mass="54769">MLATQLCSRTVSVSGRCLQQLLFSSPRCLCPSAAAARQLCTSRSSCRATGTAGQQSIDDQVAAADTSVLDTVKLLEAGIGPLSQHPMVPPPQPRVVVISGPSGVGKDAVIKRLQELRPDLYFVVTATSRAMRPGEVEGKDYFFVSKATFESWIASGQLLEHALVYGEYKGIPRQQVDAALSKGSDVVLRIDVQHALVYGEYKGIPRQQVDAALSRGSDVVLRIDVQVSARVVYAIYMGQECCGGAFVWAGNAGGRVFVEACGQCFGWCAEDALVYGEYKGIPRQQVDAALSKGSDVVLRIDVQHALVYSEYKGIPRQQVDAALSKGSDVVLRIDVQHALVYGEYKGIPRQQVDAALSKGSDVVLRIDVQHALVYGEYKGIPRQQVDAALSKGSDVVLRIDVQGADTVRRLMPGVGADTVRRLMPGVVSVFIVAESEAQLVARLVSRKTEPLDKMVTRVKTARDETQHIHKFDYVVVNREGQLDECVAQLAAIIDAEKLRTKQQQG</sequence>
<dbReference type="Gene3D" id="3.40.50.300">
    <property type="entry name" value="P-loop containing nucleotide triphosphate hydrolases"/>
    <property type="match status" value="2"/>
</dbReference>
<evidence type="ECO:0000256" key="2">
    <source>
        <dbReference type="ARBA" id="ARBA00022679"/>
    </source>
</evidence>
<dbReference type="EMBL" id="FNXT01001114">
    <property type="protein sequence ID" value="SZX72181.1"/>
    <property type="molecule type" value="Genomic_DNA"/>
</dbReference>
<dbReference type="PROSITE" id="PS00856">
    <property type="entry name" value="GUANYLATE_KINASE_1"/>
    <property type="match status" value="1"/>
</dbReference>
<dbReference type="InterPro" id="IPR020590">
    <property type="entry name" value="Guanylate_kinase_CS"/>
</dbReference>
<dbReference type="SMART" id="SM00072">
    <property type="entry name" value="GuKc"/>
    <property type="match status" value="1"/>
</dbReference>
<dbReference type="Proteomes" id="UP000256970">
    <property type="component" value="Unassembled WGS sequence"/>
</dbReference>
<protein>
    <recommendedName>
        <fullName evidence="4">Guanylate kinase-like domain-containing protein</fullName>
    </recommendedName>
</protein>
<dbReference type="AlphaFoldDB" id="A0A383W3Y2"/>
<evidence type="ECO:0000259" key="4">
    <source>
        <dbReference type="PROSITE" id="PS50052"/>
    </source>
</evidence>
<keyword evidence="6" id="KW-1185">Reference proteome</keyword>
<dbReference type="InterPro" id="IPR027417">
    <property type="entry name" value="P-loop_NTPase"/>
</dbReference>
<dbReference type="Pfam" id="PF00625">
    <property type="entry name" value="Guanylate_kin"/>
    <property type="match status" value="2"/>
</dbReference>
<dbReference type="PANTHER" id="PTHR23117">
    <property type="entry name" value="GUANYLATE KINASE-RELATED"/>
    <property type="match status" value="1"/>
</dbReference>
<keyword evidence="2" id="KW-0808">Transferase</keyword>